<evidence type="ECO:0000259" key="7">
    <source>
        <dbReference type="Pfam" id="PF25820"/>
    </source>
</evidence>
<keyword evidence="3" id="KW-0732">Signal</keyword>
<dbReference type="Pfam" id="PF25820">
    <property type="entry name" value="DUF7949"/>
    <property type="match status" value="1"/>
</dbReference>
<dbReference type="EMBL" id="LODT01000029">
    <property type="protein sequence ID" value="KYQ92427.1"/>
    <property type="molecule type" value="Genomic_DNA"/>
</dbReference>
<feature type="signal peptide" evidence="3">
    <location>
        <begin position="1"/>
        <end position="21"/>
    </location>
</feature>
<feature type="domain" description="DUF7743" evidence="6">
    <location>
        <begin position="436"/>
        <end position="536"/>
    </location>
</feature>
<evidence type="ECO:0000313" key="9">
    <source>
        <dbReference type="Proteomes" id="UP000076078"/>
    </source>
</evidence>
<dbReference type="Pfam" id="PF23034">
    <property type="entry name" value="DUF7035"/>
    <property type="match status" value="1"/>
</dbReference>
<evidence type="ECO:0000259" key="5">
    <source>
        <dbReference type="Pfam" id="PF23034"/>
    </source>
</evidence>
<dbReference type="PANTHER" id="PTHR31378">
    <property type="entry name" value="EGF-LIKE DOMAIN-CONTAINING PROTEIN-RELATED-RELATED"/>
    <property type="match status" value="1"/>
</dbReference>
<feature type="domain" description="ComC supersandwich" evidence="4">
    <location>
        <begin position="1088"/>
        <end position="1300"/>
    </location>
</feature>
<dbReference type="InParanoid" id="A0A151ZET2"/>
<feature type="transmembrane region" description="Helical" evidence="2">
    <location>
        <begin position="1327"/>
        <end position="1350"/>
    </location>
</feature>
<keyword evidence="2" id="KW-1133">Transmembrane helix</keyword>
<keyword evidence="2" id="KW-0472">Membrane</keyword>
<feature type="domain" description="DUF7949" evidence="7">
    <location>
        <begin position="1032"/>
        <end position="1066"/>
    </location>
</feature>
<feature type="region of interest" description="Disordered" evidence="1">
    <location>
        <begin position="1062"/>
        <end position="1092"/>
    </location>
</feature>
<reference evidence="8 9" key="1">
    <citation type="submission" date="2015-12" db="EMBL/GenBank/DDBJ databases">
        <title>Dictyostelia acquired genes for synthesis and detection of signals that induce cell-type specialization by lateral gene transfer from prokaryotes.</title>
        <authorList>
            <person name="Gloeckner G."/>
            <person name="Schaap P."/>
        </authorList>
    </citation>
    <scope>NUCLEOTIDE SEQUENCE [LARGE SCALE GENOMIC DNA]</scope>
    <source>
        <strain evidence="8 9">TK</strain>
    </source>
</reference>
<feature type="region of interest" description="Disordered" evidence="1">
    <location>
        <begin position="1005"/>
        <end position="1041"/>
    </location>
</feature>
<evidence type="ECO:0000313" key="8">
    <source>
        <dbReference type="EMBL" id="KYQ92427.1"/>
    </source>
</evidence>
<gene>
    <name evidence="8" type="ORF">DLAC_11651</name>
</gene>
<accession>A0A151ZET2</accession>
<dbReference type="Pfam" id="PF22933">
    <property type="entry name" value="ComC_SSD"/>
    <property type="match status" value="1"/>
</dbReference>
<dbReference type="InterPro" id="IPR055463">
    <property type="entry name" value="DUF7035"/>
</dbReference>
<dbReference type="Proteomes" id="UP000076078">
    <property type="component" value="Unassembled WGS sequence"/>
</dbReference>
<evidence type="ECO:0000256" key="3">
    <source>
        <dbReference type="SAM" id="SignalP"/>
    </source>
</evidence>
<evidence type="ECO:0008006" key="10">
    <source>
        <dbReference type="Google" id="ProtNLM"/>
    </source>
</evidence>
<dbReference type="InterPro" id="IPR054484">
    <property type="entry name" value="ComC_SSD"/>
</dbReference>
<comment type="caution">
    <text evidence="8">The sequence shown here is derived from an EMBL/GenBank/DDBJ whole genome shotgun (WGS) entry which is preliminary data.</text>
</comment>
<dbReference type="InterPro" id="IPR056645">
    <property type="entry name" value="DUF7743"/>
</dbReference>
<organism evidence="8 9">
    <name type="scientific">Tieghemostelium lacteum</name>
    <name type="common">Slime mold</name>
    <name type="synonym">Dictyostelium lacteum</name>
    <dbReference type="NCBI Taxonomy" id="361077"/>
    <lineage>
        <taxon>Eukaryota</taxon>
        <taxon>Amoebozoa</taxon>
        <taxon>Evosea</taxon>
        <taxon>Eumycetozoa</taxon>
        <taxon>Dictyostelia</taxon>
        <taxon>Dictyosteliales</taxon>
        <taxon>Raperosteliaceae</taxon>
        <taxon>Tieghemostelium</taxon>
    </lineage>
</organism>
<protein>
    <recommendedName>
        <fullName evidence="10">EGF-like domain-containing protein</fullName>
    </recommendedName>
</protein>
<evidence type="ECO:0000256" key="2">
    <source>
        <dbReference type="SAM" id="Phobius"/>
    </source>
</evidence>
<evidence type="ECO:0000256" key="1">
    <source>
        <dbReference type="SAM" id="MobiDB-lite"/>
    </source>
</evidence>
<evidence type="ECO:0000259" key="6">
    <source>
        <dbReference type="Pfam" id="PF24893"/>
    </source>
</evidence>
<keyword evidence="2" id="KW-0812">Transmembrane</keyword>
<dbReference type="PANTHER" id="PTHR31378:SF47">
    <property type="entry name" value="EGF-LIKE DOMAIN-CONTAINING PROTEIN-RELATED"/>
    <property type="match status" value="1"/>
</dbReference>
<feature type="compositionally biased region" description="Pro residues" evidence="1">
    <location>
        <begin position="1011"/>
        <end position="1039"/>
    </location>
</feature>
<feature type="chain" id="PRO_5007593227" description="EGF-like domain-containing protein" evidence="3">
    <location>
        <begin position="22"/>
        <end position="1370"/>
    </location>
</feature>
<sequence>MMIKFLVVILVLLSSIEIISGQETILKDITKSTDNFKYADLANGCSYSFMFEFSGANLAGDRNTIQSNQSSSTFTLFGDNENKSLSIGKLDLVFEIGQTSFVALLINYVSDILNNITVSTHKCEVLPQLLASENYIGITYQDSGNVVEYAATYGFDLKLKKSYASSLTVSCGTFSCQLMPFMSSYVFVQVGFPSALSVPDIQQQLYFTFTTPNPNNNVFISVDGLITDPFIDISVVKQPNITSGWVPASTSMFISISKPYGTVIAPYHLDGQTGGFKFLFQKVFETVNSVTLIAQRQIFQSSIIVNTDVAYYNDYQLLTSSDGYVQYNQSNPFPTFISNAAQFSSNYDTHPYYIWLVISGDEGAFKFLNTRLFTVSHASNPSKVLIPGRYVPANIGVRGGNYISATVQLRYMMSPYVPSSIQFMNLGNPIAPFSANVDTKSPVIGFVYFYPLQNSSVLVQISASDQESGINRFVLLNQYTIYAHESAISEPQYSSDGYLISGIFEAILEFNGKPINVFDPIIAVDNVGNIGTYSLTTTLTPPFLRFPGTIPADQFIPSNFFDVFHFLFTEYNSTTQIQVNTLYVNFTQPMDKNVKVYLIFDHNRMTMIPGEYDHDLKMWVIDFMVPLNPTGSKIFYSFSFPEMLVTSAALEKLVGSNSQLTVNITKGDRMPPIITSLTILGGFGYGGFEITIEDQINGLQSGEVRIQSNIESEPYYFHFDPITGDKDPYLGTYQFIIPEALYPQCNQPIYFQIVYVRLVDRGNLESIYDKGISLQDGFPVINPLLYIDNIADSFSFDCATPSSDNNPPNFYEVADTTYSNVNVGQEDRAWGLNFYGSDVESAMSPIQSVYCRLYTLNDEIYIRATIVANGNSYNGTCAAILPYGWAQGISQGEFRVSIYGFADVLYNIGSYENPNLVYNTYMDYNVPYIDGYYPISTNGGALTIKGHRFGNILELGDIQIEVTRGGQSVFYPATFAKGTLIVTANLPAYSQQFTVVVLRNNIPSNTLTISPTPPRQNPTTPPPTNPTNPPSCPGTPPCSGPSRGSCTSKGCECISPYRGNDCSSQTVPGGPPETGGNDPTTNSTTEIPTEGGGSITVTSLISVIALNELNFKGESVKNHSLSNWKLDNTTQDIGDVIATYSLTIDNDPIVKTNISVTIQYFKNETIIEFADQELKMYPSSLKYSIDIGEYKFAQSLNTLQLIMSVGISTSDDEIGSCINQEIGNTTESDSEFYKLQINDHSLYGRFIKRGIVDNNIRALSSTIQTSIDDNSKSNSIQSLIAINIPYYSESVLIDPDFSILLDSQPAQDKDNSICTAKSDKGLSKSQLAGIIIGCVAFAAIVAISIAYVIYKKKRAIHFQNKLKKLTNTND</sequence>
<keyword evidence="9" id="KW-1185">Reference proteome</keyword>
<dbReference type="Pfam" id="PF24893">
    <property type="entry name" value="DUF7743"/>
    <property type="match status" value="1"/>
</dbReference>
<evidence type="ECO:0000259" key="4">
    <source>
        <dbReference type="Pfam" id="PF22933"/>
    </source>
</evidence>
<proteinExistence type="predicted"/>
<name>A0A151ZET2_TIELA</name>
<feature type="domain" description="DUF7035" evidence="5">
    <location>
        <begin position="667"/>
        <end position="798"/>
    </location>
</feature>
<feature type="compositionally biased region" description="Polar residues" evidence="1">
    <location>
        <begin position="1077"/>
        <end position="1087"/>
    </location>
</feature>
<dbReference type="InterPro" id="IPR057709">
    <property type="entry name" value="DUF7949"/>
</dbReference>